<sequence length="246" mass="26855">MRSAADEPDLPVPPATDRAREAAAVRDYYDDFADHYVPGWRSLQFYGPLVADFLHRSVTPECRVLEIGCGPGQLTRDLAPDVEVLGTDLSPAMLAEARAQRPEGRYERHDLHDPVPGEWGRFDVVVAVGCLEFCRDLTVTVGHLAVASAPGARLLLGIVEDRAVGTRPFSEDGLPGVVMNSWTATEQLAAITAAGLSPASYRHVPAWRHDEYGYVVRYGLWELTRDRAERPTTVPLTATSGPPPTA</sequence>
<dbReference type="SUPFAM" id="SSF53335">
    <property type="entry name" value="S-adenosyl-L-methionine-dependent methyltransferases"/>
    <property type="match status" value="1"/>
</dbReference>
<dbReference type="Gene3D" id="3.40.50.150">
    <property type="entry name" value="Vaccinia Virus protein VP39"/>
    <property type="match status" value="1"/>
</dbReference>
<dbReference type="CDD" id="cd02440">
    <property type="entry name" value="AdoMet_MTases"/>
    <property type="match status" value="1"/>
</dbReference>
<dbReference type="Proteomes" id="UP001589748">
    <property type="component" value="Unassembled WGS sequence"/>
</dbReference>
<dbReference type="GO" id="GO:0032259">
    <property type="term" value="P:methylation"/>
    <property type="evidence" value="ECO:0007669"/>
    <property type="project" value="UniProtKB-KW"/>
</dbReference>
<reference evidence="5 6" key="1">
    <citation type="submission" date="2024-09" db="EMBL/GenBank/DDBJ databases">
        <authorList>
            <person name="Sun Q."/>
            <person name="Mori K."/>
        </authorList>
    </citation>
    <scope>NUCLEOTIDE SEQUENCE [LARGE SCALE GENOMIC DNA]</scope>
    <source>
        <strain evidence="5 6">TISTR 1856</strain>
    </source>
</reference>
<evidence type="ECO:0000256" key="3">
    <source>
        <dbReference type="ARBA" id="ARBA00022691"/>
    </source>
</evidence>
<dbReference type="PANTHER" id="PTHR43464">
    <property type="entry name" value="METHYLTRANSFERASE"/>
    <property type="match status" value="1"/>
</dbReference>
<proteinExistence type="predicted"/>
<keyword evidence="2" id="KW-0808">Transferase</keyword>
<evidence type="ECO:0000256" key="2">
    <source>
        <dbReference type="ARBA" id="ARBA00022679"/>
    </source>
</evidence>
<dbReference type="InterPro" id="IPR029063">
    <property type="entry name" value="SAM-dependent_MTases_sf"/>
</dbReference>
<keyword evidence="1 5" id="KW-0489">Methyltransferase</keyword>
<dbReference type="Pfam" id="PF08242">
    <property type="entry name" value="Methyltransf_12"/>
    <property type="match status" value="1"/>
</dbReference>
<protein>
    <submittedName>
        <fullName evidence="5">Class I SAM-dependent methyltransferase</fullName>
    </submittedName>
</protein>
<dbReference type="EMBL" id="JBHMDM010000004">
    <property type="protein sequence ID" value="MFB9377010.1"/>
    <property type="molecule type" value="Genomic_DNA"/>
</dbReference>
<accession>A0ABV5LSE0</accession>
<evidence type="ECO:0000256" key="1">
    <source>
        <dbReference type="ARBA" id="ARBA00022603"/>
    </source>
</evidence>
<gene>
    <name evidence="5" type="ORF">ACFFVI_08515</name>
</gene>
<evidence type="ECO:0000259" key="4">
    <source>
        <dbReference type="Pfam" id="PF08242"/>
    </source>
</evidence>
<evidence type="ECO:0000313" key="6">
    <source>
        <dbReference type="Proteomes" id="UP001589748"/>
    </source>
</evidence>
<dbReference type="PANTHER" id="PTHR43464:SF19">
    <property type="entry name" value="UBIQUINONE BIOSYNTHESIS O-METHYLTRANSFERASE, MITOCHONDRIAL"/>
    <property type="match status" value="1"/>
</dbReference>
<comment type="caution">
    <text evidence="5">The sequence shown here is derived from an EMBL/GenBank/DDBJ whole genome shotgun (WGS) entry which is preliminary data.</text>
</comment>
<evidence type="ECO:0000313" key="5">
    <source>
        <dbReference type="EMBL" id="MFB9377010.1"/>
    </source>
</evidence>
<feature type="domain" description="Methyltransferase type 12" evidence="4">
    <location>
        <begin position="65"/>
        <end position="154"/>
    </location>
</feature>
<keyword evidence="6" id="KW-1185">Reference proteome</keyword>
<dbReference type="InterPro" id="IPR013217">
    <property type="entry name" value="Methyltransf_12"/>
</dbReference>
<name>A0ABV5LSE0_9ACTN</name>
<dbReference type="GO" id="GO:0008168">
    <property type="term" value="F:methyltransferase activity"/>
    <property type="evidence" value="ECO:0007669"/>
    <property type="project" value="UniProtKB-KW"/>
</dbReference>
<dbReference type="RefSeq" id="WP_380135316.1">
    <property type="nucleotide sequence ID" value="NZ_JBHLUI010000003.1"/>
</dbReference>
<keyword evidence="3" id="KW-0949">S-adenosyl-L-methionine</keyword>
<organism evidence="5 6">
    <name type="scientific">Kineococcus gynurae</name>
    <dbReference type="NCBI Taxonomy" id="452979"/>
    <lineage>
        <taxon>Bacteria</taxon>
        <taxon>Bacillati</taxon>
        <taxon>Actinomycetota</taxon>
        <taxon>Actinomycetes</taxon>
        <taxon>Kineosporiales</taxon>
        <taxon>Kineosporiaceae</taxon>
        <taxon>Kineococcus</taxon>
    </lineage>
</organism>